<evidence type="ECO:0000256" key="1">
    <source>
        <dbReference type="ARBA" id="ARBA00022737"/>
    </source>
</evidence>
<sequence>MDSATLPSKAILRKKIKQTESDFVTYCSIIMNNKLLLADFNSNGLIVQNMDGTREDRLNLSGKPFLLTVIDKERVGITYPDNNVTTDRIVILNMITKEEEKFGKCTLPPEGIACNNDDIYVLSMDNRLEVMGKEGNIMRTISLPNINRISNLTIENGKFFIAEPMFHKRGSVVPSINCLDLDGKLIWEFNDNDGKFTQPFSMAFDGNGNVYVSDVINHIVVVISPNGKHNRKLLSEVDGMQSPIGVMWDKQSDCLLVCNENGEIFFYDIK</sequence>
<organism evidence="3 4">
    <name type="scientific">Mytilus coruscus</name>
    <name type="common">Sea mussel</name>
    <dbReference type="NCBI Taxonomy" id="42192"/>
    <lineage>
        <taxon>Eukaryota</taxon>
        <taxon>Metazoa</taxon>
        <taxon>Spiralia</taxon>
        <taxon>Lophotrochozoa</taxon>
        <taxon>Mollusca</taxon>
        <taxon>Bivalvia</taxon>
        <taxon>Autobranchia</taxon>
        <taxon>Pteriomorphia</taxon>
        <taxon>Mytilida</taxon>
        <taxon>Mytiloidea</taxon>
        <taxon>Mytilidae</taxon>
        <taxon>Mytilinae</taxon>
        <taxon>Mytilus</taxon>
    </lineage>
</organism>
<dbReference type="EMBL" id="CACVKT020004323">
    <property type="protein sequence ID" value="CAC5389182.1"/>
    <property type="molecule type" value="Genomic_DNA"/>
</dbReference>
<reference evidence="3 4" key="1">
    <citation type="submission" date="2020-06" db="EMBL/GenBank/DDBJ databases">
        <authorList>
            <person name="Li R."/>
            <person name="Bekaert M."/>
        </authorList>
    </citation>
    <scope>NUCLEOTIDE SEQUENCE [LARGE SCALE GENOMIC DNA]</scope>
    <source>
        <strain evidence="4">wild</strain>
    </source>
</reference>
<evidence type="ECO:0000313" key="4">
    <source>
        <dbReference type="Proteomes" id="UP000507470"/>
    </source>
</evidence>
<dbReference type="SUPFAM" id="SSF101898">
    <property type="entry name" value="NHL repeat"/>
    <property type="match status" value="1"/>
</dbReference>
<evidence type="ECO:0008006" key="5">
    <source>
        <dbReference type="Google" id="ProtNLM"/>
    </source>
</evidence>
<name>A0A6J8BZS5_MYTCO</name>
<dbReference type="OrthoDB" id="6069738at2759"/>
<dbReference type="AlphaFoldDB" id="A0A6J8BZS5"/>
<accession>A0A6J8BZS5</accession>
<dbReference type="InterPro" id="IPR001258">
    <property type="entry name" value="NHL_repeat"/>
</dbReference>
<dbReference type="InterPro" id="IPR011042">
    <property type="entry name" value="6-blade_b-propeller_TolB-like"/>
</dbReference>
<dbReference type="PROSITE" id="PS51125">
    <property type="entry name" value="NHL"/>
    <property type="match status" value="1"/>
</dbReference>
<dbReference type="Gene3D" id="2.120.10.30">
    <property type="entry name" value="TolB, C-terminal domain"/>
    <property type="match status" value="1"/>
</dbReference>
<protein>
    <recommendedName>
        <fullName evidence="5">TRIM71</fullName>
    </recommendedName>
</protein>
<keyword evidence="1" id="KW-0677">Repeat</keyword>
<dbReference type="Proteomes" id="UP000507470">
    <property type="component" value="Unassembled WGS sequence"/>
</dbReference>
<keyword evidence="4" id="KW-1185">Reference proteome</keyword>
<feature type="repeat" description="NHL" evidence="2">
    <location>
        <begin position="188"/>
        <end position="226"/>
    </location>
</feature>
<evidence type="ECO:0000313" key="3">
    <source>
        <dbReference type="EMBL" id="CAC5389182.1"/>
    </source>
</evidence>
<evidence type="ECO:0000256" key="2">
    <source>
        <dbReference type="PROSITE-ProRule" id="PRU00504"/>
    </source>
</evidence>
<proteinExistence type="predicted"/>
<gene>
    <name evidence="3" type="ORF">MCOR_24381</name>
</gene>